<dbReference type="PROSITE" id="PS00729">
    <property type="entry name" value="AP_NUCLEASE_F2_1"/>
    <property type="match status" value="1"/>
</dbReference>
<dbReference type="InterPro" id="IPR001719">
    <property type="entry name" value="AP_endonuc_2"/>
</dbReference>
<dbReference type="SUPFAM" id="SSF51658">
    <property type="entry name" value="Xylose isomerase-like"/>
    <property type="match status" value="1"/>
</dbReference>
<dbReference type="PROSITE" id="PS00731">
    <property type="entry name" value="AP_NUCLEASE_F2_3"/>
    <property type="match status" value="1"/>
</dbReference>
<dbReference type="InterPro" id="IPR013022">
    <property type="entry name" value="Xyl_isomerase-like_TIM-brl"/>
</dbReference>
<feature type="domain" description="Xylose isomerase-like TIM barrel" evidence="8">
    <location>
        <begin position="21"/>
        <end position="271"/>
    </location>
</feature>
<dbReference type="FunFam" id="3.20.20.150:FF:000001">
    <property type="entry name" value="Probable endonuclease 4"/>
    <property type="match status" value="1"/>
</dbReference>
<name>X1AD92_9ZZZZ</name>
<dbReference type="InterPro" id="IPR018246">
    <property type="entry name" value="AP_endonuc_F2_Zn_BS"/>
</dbReference>
<evidence type="ECO:0000256" key="7">
    <source>
        <dbReference type="ARBA" id="ARBA00023204"/>
    </source>
</evidence>
<dbReference type="PANTHER" id="PTHR21445">
    <property type="entry name" value="ENDONUCLEASE IV ENDODEOXYRIBONUCLEASE IV"/>
    <property type="match status" value="1"/>
</dbReference>
<evidence type="ECO:0000313" key="9">
    <source>
        <dbReference type="EMBL" id="GAG58016.1"/>
    </source>
</evidence>
<reference evidence="9" key="1">
    <citation type="journal article" date="2014" name="Front. Microbiol.">
        <title>High frequency of phylogenetically diverse reductive dehalogenase-homologous genes in deep subseafloor sedimentary metagenomes.</title>
        <authorList>
            <person name="Kawai M."/>
            <person name="Futagami T."/>
            <person name="Toyoda A."/>
            <person name="Takaki Y."/>
            <person name="Nishi S."/>
            <person name="Hori S."/>
            <person name="Arai W."/>
            <person name="Tsubouchi T."/>
            <person name="Morono Y."/>
            <person name="Uchiyama I."/>
            <person name="Ito T."/>
            <person name="Fujiyama A."/>
            <person name="Inagaki F."/>
            <person name="Takami H."/>
        </authorList>
    </citation>
    <scope>NUCLEOTIDE SEQUENCE</scope>
    <source>
        <strain evidence="9">Expedition CK06-06</strain>
    </source>
</reference>
<evidence type="ECO:0000256" key="4">
    <source>
        <dbReference type="ARBA" id="ARBA00022763"/>
    </source>
</evidence>
<dbReference type="AlphaFoldDB" id="X1AD92"/>
<keyword evidence="7" id="KW-0234">DNA repair</keyword>
<dbReference type="GO" id="GO:0008270">
    <property type="term" value="F:zinc ion binding"/>
    <property type="evidence" value="ECO:0007669"/>
    <property type="project" value="InterPro"/>
</dbReference>
<evidence type="ECO:0000256" key="2">
    <source>
        <dbReference type="ARBA" id="ARBA00005340"/>
    </source>
</evidence>
<dbReference type="SMART" id="SM00518">
    <property type="entry name" value="AP2Ec"/>
    <property type="match status" value="1"/>
</dbReference>
<comment type="similarity">
    <text evidence="2">Belongs to the AP endonuclease 2 family.</text>
</comment>
<evidence type="ECO:0000256" key="6">
    <source>
        <dbReference type="ARBA" id="ARBA00022833"/>
    </source>
</evidence>
<evidence type="ECO:0000259" key="8">
    <source>
        <dbReference type="Pfam" id="PF01261"/>
    </source>
</evidence>
<dbReference type="PANTHER" id="PTHR21445:SF0">
    <property type="entry name" value="APURINIC-APYRIMIDINIC ENDONUCLEASE"/>
    <property type="match status" value="1"/>
</dbReference>
<gene>
    <name evidence="9" type="ORF">S01H4_06927</name>
</gene>
<dbReference type="HAMAP" id="MF_00152">
    <property type="entry name" value="Nfo"/>
    <property type="match status" value="1"/>
</dbReference>
<dbReference type="InterPro" id="IPR036237">
    <property type="entry name" value="Xyl_isomerase-like_sf"/>
</dbReference>
<dbReference type="PROSITE" id="PS51432">
    <property type="entry name" value="AP_NUCLEASE_F2_4"/>
    <property type="match status" value="1"/>
</dbReference>
<comment type="cofactor">
    <cofactor evidence="1">
        <name>Zn(2+)</name>
        <dbReference type="ChEBI" id="CHEBI:29105"/>
    </cofactor>
</comment>
<dbReference type="Pfam" id="PF01261">
    <property type="entry name" value="AP_endonuc_2"/>
    <property type="match status" value="1"/>
</dbReference>
<dbReference type="CDD" id="cd00019">
    <property type="entry name" value="AP2Ec"/>
    <property type="match status" value="1"/>
</dbReference>
<accession>X1AD92</accession>
<keyword evidence="4" id="KW-0227">DNA damage</keyword>
<evidence type="ECO:0000256" key="3">
    <source>
        <dbReference type="ARBA" id="ARBA00022723"/>
    </source>
</evidence>
<sequence length="282" mass="32447">MLLGAHISIADGFGKSLIRGKNIGCDTIQIFVKSNIQWKARDIENFEIQEFFFNKRETKIDPVIAHSSYLINLASSNKRIRNLSIKSFKKELKTAQELKIPYFVFHPGYHKEVGLKVGIRLIAKALNQIILRDNSKITILLETTSGQGSSIGYRFEQLAEIINLVNKKKRIGVCFDTCHVFSSGYEIRNRKDYEKTFEEFEKIIGIKRLKVFHLNDSKGDLGSRIDRHQHIGKGYLGLKPFKFILNDKRFQNIPMIIETPKDGGYKKDVENLTILRSLIKTI</sequence>
<dbReference type="GO" id="GO:0008081">
    <property type="term" value="F:phosphoric diester hydrolase activity"/>
    <property type="evidence" value="ECO:0007669"/>
    <property type="project" value="TreeGrafter"/>
</dbReference>
<dbReference type="Gene3D" id="3.20.20.150">
    <property type="entry name" value="Divalent-metal-dependent TIM barrel enzymes"/>
    <property type="match status" value="1"/>
</dbReference>
<dbReference type="EMBL" id="BART01002203">
    <property type="protein sequence ID" value="GAG58016.1"/>
    <property type="molecule type" value="Genomic_DNA"/>
</dbReference>
<proteinExistence type="inferred from homology"/>
<evidence type="ECO:0000256" key="5">
    <source>
        <dbReference type="ARBA" id="ARBA00022801"/>
    </source>
</evidence>
<dbReference type="PROSITE" id="PS00730">
    <property type="entry name" value="AP_NUCLEASE_F2_2"/>
    <property type="match status" value="1"/>
</dbReference>
<dbReference type="GO" id="GO:0003906">
    <property type="term" value="F:DNA-(apurinic or apyrimidinic site) endonuclease activity"/>
    <property type="evidence" value="ECO:0007669"/>
    <property type="project" value="TreeGrafter"/>
</dbReference>
<dbReference type="GO" id="GO:0006284">
    <property type="term" value="P:base-excision repair"/>
    <property type="evidence" value="ECO:0007669"/>
    <property type="project" value="TreeGrafter"/>
</dbReference>
<evidence type="ECO:0000256" key="1">
    <source>
        <dbReference type="ARBA" id="ARBA00001947"/>
    </source>
</evidence>
<dbReference type="NCBIfam" id="TIGR00587">
    <property type="entry name" value="nfo"/>
    <property type="match status" value="1"/>
</dbReference>
<keyword evidence="5" id="KW-0378">Hydrolase</keyword>
<dbReference type="GO" id="GO:0003677">
    <property type="term" value="F:DNA binding"/>
    <property type="evidence" value="ECO:0007669"/>
    <property type="project" value="InterPro"/>
</dbReference>
<keyword evidence="3" id="KW-0479">Metal-binding</keyword>
<protein>
    <recommendedName>
        <fullName evidence="8">Xylose isomerase-like TIM barrel domain-containing protein</fullName>
    </recommendedName>
</protein>
<comment type="caution">
    <text evidence="9">The sequence shown here is derived from an EMBL/GenBank/DDBJ whole genome shotgun (WGS) entry which is preliminary data.</text>
</comment>
<keyword evidence="6" id="KW-0862">Zinc</keyword>
<organism evidence="9">
    <name type="scientific">marine sediment metagenome</name>
    <dbReference type="NCBI Taxonomy" id="412755"/>
    <lineage>
        <taxon>unclassified sequences</taxon>
        <taxon>metagenomes</taxon>
        <taxon>ecological metagenomes</taxon>
    </lineage>
</organism>